<evidence type="ECO:0000313" key="1">
    <source>
        <dbReference type="EMBL" id="DAD78669.1"/>
    </source>
</evidence>
<name>A0A8S5M8P4_9CAUD</name>
<organism evidence="1">
    <name type="scientific">Siphoviridae sp. ctB3v5</name>
    <dbReference type="NCBI Taxonomy" id="2826186"/>
    <lineage>
        <taxon>Viruses</taxon>
        <taxon>Duplodnaviria</taxon>
        <taxon>Heunggongvirae</taxon>
        <taxon>Uroviricota</taxon>
        <taxon>Caudoviricetes</taxon>
    </lineage>
</organism>
<reference evidence="1" key="1">
    <citation type="journal article" date="2021" name="Proc. Natl. Acad. Sci. U.S.A.">
        <title>A Catalog of Tens of Thousands of Viruses from Human Metagenomes Reveals Hidden Associations with Chronic Diseases.</title>
        <authorList>
            <person name="Tisza M.J."/>
            <person name="Buck C.B."/>
        </authorList>
    </citation>
    <scope>NUCLEOTIDE SEQUENCE</scope>
    <source>
        <strain evidence="1">CtB3v5</strain>
    </source>
</reference>
<dbReference type="EMBL" id="BK014849">
    <property type="protein sequence ID" value="DAD78669.1"/>
    <property type="molecule type" value="Genomic_DNA"/>
</dbReference>
<proteinExistence type="predicted"/>
<sequence length="47" mass="5481">MRRKSIPKSIVSAMVKTQTRKNTMAANAIMYEFLWGEKPPRGRKKKD</sequence>
<accession>A0A8S5M8P4</accession>
<protein>
    <submittedName>
        <fullName evidence="1">Uncharacterized protein</fullName>
    </submittedName>
</protein>